<evidence type="ECO:0000256" key="1">
    <source>
        <dbReference type="SAM" id="SignalP"/>
    </source>
</evidence>
<organism evidence="2 3">
    <name type="scientific">Candidatus Solincola sediminis</name>
    <dbReference type="NCBI Taxonomy" id="1797199"/>
    <lineage>
        <taxon>Bacteria</taxon>
        <taxon>Bacillati</taxon>
        <taxon>Actinomycetota</taxon>
        <taxon>Candidatus Geothermincolia</taxon>
        <taxon>Candidatus Geothermincolales</taxon>
        <taxon>Candidatus Geothermincolaceae</taxon>
        <taxon>Candidatus Solincola</taxon>
    </lineage>
</organism>
<protein>
    <submittedName>
        <fullName evidence="2">Uncharacterized protein</fullName>
    </submittedName>
</protein>
<evidence type="ECO:0000313" key="3">
    <source>
        <dbReference type="Proteomes" id="UP000177876"/>
    </source>
</evidence>
<feature type="signal peptide" evidence="1">
    <location>
        <begin position="1"/>
        <end position="25"/>
    </location>
</feature>
<feature type="chain" id="PRO_5039485331" evidence="1">
    <location>
        <begin position="26"/>
        <end position="134"/>
    </location>
</feature>
<name>A0A1F2WEW9_9ACTN</name>
<keyword evidence="1" id="KW-0732">Signal</keyword>
<gene>
    <name evidence="2" type="ORF">A2Y75_09770</name>
</gene>
<evidence type="ECO:0000313" key="2">
    <source>
        <dbReference type="EMBL" id="OFW55398.1"/>
    </source>
</evidence>
<sequence length="134" mass="14146">MIMEDEMKRLALFFVIALLATSFLAAGCGNGSAGTVGSVDTVAATSGKQTTVEEIARNPQGYDSVIVTTEGNYAVGYCSACFLLKDGVFSVRVEVSDTAPLPPESKLNARMQITGKIYVAQGSPNIVAENIIYK</sequence>
<dbReference type="STRING" id="1797197.A2Y75_09770"/>
<dbReference type="EMBL" id="MELK01000054">
    <property type="protein sequence ID" value="OFW55398.1"/>
    <property type="molecule type" value="Genomic_DNA"/>
</dbReference>
<comment type="caution">
    <text evidence="2">The sequence shown here is derived from an EMBL/GenBank/DDBJ whole genome shotgun (WGS) entry which is preliminary data.</text>
</comment>
<dbReference type="Proteomes" id="UP000177876">
    <property type="component" value="Unassembled WGS sequence"/>
</dbReference>
<reference evidence="2 3" key="1">
    <citation type="journal article" date="2016" name="Nat. Commun.">
        <title>Thousands of microbial genomes shed light on interconnected biogeochemical processes in an aquifer system.</title>
        <authorList>
            <person name="Anantharaman K."/>
            <person name="Brown C.T."/>
            <person name="Hug L.A."/>
            <person name="Sharon I."/>
            <person name="Castelle C.J."/>
            <person name="Probst A.J."/>
            <person name="Thomas B.C."/>
            <person name="Singh A."/>
            <person name="Wilkins M.J."/>
            <person name="Karaoz U."/>
            <person name="Brodie E.L."/>
            <person name="Williams K.H."/>
            <person name="Hubbard S.S."/>
            <person name="Banfield J.F."/>
        </authorList>
    </citation>
    <scope>NUCLEOTIDE SEQUENCE [LARGE SCALE GENOMIC DNA]</scope>
</reference>
<accession>A0A1F2WEW9</accession>
<proteinExistence type="predicted"/>
<dbReference type="AlphaFoldDB" id="A0A1F2WEW9"/>